<proteinExistence type="predicted"/>
<gene>
    <name evidence="2" type="ORF">R1sor_016574</name>
</gene>
<dbReference type="EMBL" id="JBJQOH010000004">
    <property type="protein sequence ID" value="KAL3690265.1"/>
    <property type="molecule type" value="Genomic_DNA"/>
</dbReference>
<feature type="coiled-coil region" evidence="1">
    <location>
        <begin position="41"/>
        <end position="82"/>
    </location>
</feature>
<name>A0ABD3HIX5_9MARC</name>
<dbReference type="AlphaFoldDB" id="A0ABD3HIX5"/>
<sequence length="188" mass="21890">MKEAEEYSLRRTKCEEGFEAFEGRLQNAEHSDKIMKSHQRGEKAKEDAALALDRVKQLEKEKKDLGARVKELEEKTEIVSKEKETALEGLKTKDTKIRNLQVQWIDRQEVEDKEVIIGSFRDEIQTILDAMKTVPMKDKKKVSFAQLTEQLKGDYDNLLREHREDFEHFKGRFLSDTETPSTSPRSSS</sequence>
<evidence type="ECO:0000313" key="2">
    <source>
        <dbReference type="EMBL" id="KAL3690265.1"/>
    </source>
</evidence>
<accession>A0ABD3HIX5</accession>
<protein>
    <submittedName>
        <fullName evidence="2">Uncharacterized protein</fullName>
    </submittedName>
</protein>
<dbReference type="Proteomes" id="UP001633002">
    <property type="component" value="Unassembled WGS sequence"/>
</dbReference>
<evidence type="ECO:0000313" key="3">
    <source>
        <dbReference type="Proteomes" id="UP001633002"/>
    </source>
</evidence>
<keyword evidence="3" id="KW-1185">Reference proteome</keyword>
<comment type="caution">
    <text evidence="2">The sequence shown here is derived from an EMBL/GenBank/DDBJ whole genome shotgun (WGS) entry which is preliminary data.</text>
</comment>
<keyword evidence="1" id="KW-0175">Coiled coil</keyword>
<evidence type="ECO:0000256" key="1">
    <source>
        <dbReference type="SAM" id="Coils"/>
    </source>
</evidence>
<organism evidence="2 3">
    <name type="scientific">Riccia sorocarpa</name>
    <dbReference type="NCBI Taxonomy" id="122646"/>
    <lineage>
        <taxon>Eukaryota</taxon>
        <taxon>Viridiplantae</taxon>
        <taxon>Streptophyta</taxon>
        <taxon>Embryophyta</taxon>
        <taxon>Marchantiophyta</taxon>
        <taxon>Marchantiopsida</taxon>
        <taxon>Marchantiidae</taxon>
        <taxon>Marchantiales</taxon>
        <taxon>Ricciaceae</taxon>
        <taxon>Riccia</taxon>
    </lineage>
</organism>
<reference evidence="2 3" key="1">
    <citation type="submission" date="2024-09" db="EMBL/GenBank/DDBJ databases">
        <title>Chromosome-scale assembly of Riccia sorocarpa.</title>
        <authorList>
            <person name="Paukszto L."/>
        </authorList>
    </citation>
    <scope>NUCLEOTIDE SEQUENCE [LARGE SCALE GENOMIC DNA]</scope>
    <source>
        <strain evidence="2">LP-2024</strain>
        <tissue evidence="2">Aerial parts of the thallus</tissue>
    </source>
</reference>